<dbReference type="AlphaFoldDB" id="A0A211ZHU5"/>
<dbReference type="SUPFAM" id="SSF53756">
    <property type="entry name" value="UDP-Glycosyltransferase/glycogen phosphorylase"/>
    <property type="match status" value="1"/>
</dbReference>
<dbReference type="OrthoDB" id="186663at2"/>
<dbReference type="PANTHER" id="PTHR46401:SF2">
    <property type="entry name" value="GLYCOSYLTRANSFERASE WBBK-RELATED"/>
    <property type="match status" value="1"/>
</dbReference>
<organism evidence="3 4">
    <name type="scientific">Inquilinus limosus</name>
    <dbReference type="NCBI Taxonomy" id="171674"/>
    <lineage>
        <taxon>Bacteria</taxon>
        <taxon>Pseudomonadati</taxon>
        <taxon>Pseudomonadota</taxon>
        <taxon>Alphaproteobacteria</taxon>
        <taxon>Rhodospirillales</taxon>
        <taxon>Rhodospirillaceae</taxon>
        <taxon>Inquilinus</taxon>
    </lineage>
</organism>
<dbReference type="STRING" id="1122125.GCA_000423185_06456"/>
<accession>A0A211ZHU5</accession>
<dbReference type="EMBL" id="NHON01000048">
    <property type="protein sequence ID" value="OWJ64862.1"/>
    <property type="molecule type" value="Genomic_DNA"/>
</dbReference>
<dbReference type="Pfam" id="PF00534">
    <property type="entry name" value="Glycos_transf_1"/>
    <property type="match status" value="1"/>
</dbReference>
<keyword evidence="4" id="KW-1185">Reference proteome</keyword>
<dbReference type="GO" id="GO:0016757">
    <property type="term" value="F:glycosyltransferase activity"/>
    <property type="evidence" value="ECO:0007669"/>
    <property type="project" value="InterPro"/>
</dbReference>
<dbReference type="PANTHER" id="PTHR46401">
    <property type="entry name" value="GLYCOSYLTRANSFERASE WBBK-RELATED"/>
    <property type="match status" value="1"/>
</dbReference>
<name>A0A211ZHU5_9PROT</name>
<gene>
    <name evidence="3" type="ORF">BWR60_22660</name>
</gene>
<comment type="caution">
    <text evidence="3">The sequence shown here is derived from an EMBL/GenBank/DDBJ whole genome shotgun (WGS) entry which is preliminary data.</text>
</comment>
<dbReference type="CDD" id="cd03809">
    <property type="entry name" value="GT4_MtfB-like"/>
    <property type="match status" value="1"/>
</dbReference>
<dbReference type="Proteomes" id="UP000196655">
    <property type="component" value="Unassembled WGS sequence"/>
</dbReference>
<dbReference type="InterPro" id="IPR001296">
    <property type="entry name" value="Glyco_trans_1"/>
</dbReference>
<evidence type="ECO:0000259" key="2">
    <source>
        <dbReference type="Pfam" id="PF00534"/>
    </source>
</evidence>
<evidence type="ECO:0000256" key="1">
    <source>
        <dbReference type="ARBA" id="ARBA00022679"/>
    </source>
</evidence>
<evidence type="ECO:0000313" key="4">
    <source>
        <dbReference type="Proteomes" id="UP000196655"/>
    </source>
</evidence>
<reference evidence="4" key="1">
    <citation type="submission" date="2017-05" db="EMBL/GenBank/DDBJ databases">
        <authorList>
            <person name="Macchi M."/>
            <person name="Festa S."/>
            <person name="Coppotelli B.M."/>
            <person name="Morelli I.S."/>
        </authorList>
    </citation>
    <scope>NUCLEOTIDE SEQUENCE [LARGE SCALE GENOMIC DNA]</scope>
    <source>
        <strain evidence="4">I</strain>
    </source>
</reference>
<feature type="domain" description="Glycosyl transferase family 1" evidence="2">
    <location>
        <begin position="266"/>
        <end position="396"/>
    </location>
</feature>
<dbReference type="Gene3D" id="3.40.50.2000">
    <property type="entry name" value="Glycogen Phosphorylase B"/>
    <property type="match status" value="1"/>
</dbReference>
<evidence type="ECO:0000313" key="3">
    <source>
        <dbReference type="EMBL" id="OWJ64862.1"/>
    </source>
</evidence>
<protein>
    <recommendedName>
        <fullName evidence="2">Glycosyl transferase family 1 domain-containing protein</fullName>
    </recommendedName>
</protein>
<proteinExistence type="predicted"/>
<sequence>MTVPPGSGGRATACKGAGRMAQDQILFDVTRLVRRSGSATPTGVDRVELTYGRHMLERYPNEVQFIARWRSRYWQLSTPAFAQFVANRWERWSFGAHRIRTKDVERIARFIGVPAEQFNGSGRNSVSPPVPPARPSAPLLQLGMDALLGARGLLSRMISISARRQQAIYVNVSHEGLHQPATLQRLVARRKLAPIYLVHDLIPIDHPEYVRPGYAARHVARIEAISTTAAATIVNSQQTKRDLMKHVQRHHGGMDDVFVAPLGVDRRFAPQKVNDLESEPYFLIIGTIEPRKNHLFMLQIWRALVQKLGRAAPKLVIVGRRGWENENVIDMIERCEQISDHVIELGRVPDAVLHRLLIGTRAVLFPSFAEGYGLPLVEGLSCSVPVICSDLPVFHELGSGIPEYLDPLDGPGWMDMIMNYAQPNSPRRQAQMARLARFKAPTWDRHFNIFDNVVEDVRRKYSIC</sequence>
<keyword evidence="1" id="KW-0808">Transferase</keyword>